<dbReference type="AlphaFoldDB" id="A0A0F5K1J5"/>
<evidence type="ECO:0000313" key="2">
    <source>
        <dbReference type="Proteomes" id="UP000033618"/>
    </source>
</evidence>
<organism evidence="1 2">
    <name type="scientific">Robbsia andropogonis</name>
    <dbReference type="NCBI Taxonomy" id="28092"/>
    <lineage>
        <taxon>Bacteria</taxon>
        <taxon>Pseudomonadati</taxon>
        <taxon>Pseudomonadota</taxon>
        <taxon>Betaproteobacteria</taxon>
        <taxon>Burkholderiales</taxon>
        <taxon>Burkholderiaceae</taxon>
        <taxon>Robbsia</taxon>
    </lineage>
</organism>
<reference evidence="1 2" key="1">
    <citation type="submission" date="2015-03" db="EMBL/GenBank/DDBJ databases">
        <title>Draft Genome Sequence of Burkholderia andropogonis type strain ICMP2807, isolated from Sorghum bicolor.</title>
        <authorList>
            <person name="Lopes-Santos L."/>
            <person name="Castro D.B."/>
            <person name="Ottoboni L.M."/>
            <person name="Park D."/>
            <person name="Weirc B.S."/>
            <person name="Destefano S.A."/>
        </authorList>
    </citation>
    <scope>NUCLEOTIDE SEQUENCE [LARGE SCALE GENOMIC DNA]</scope>
    <source>
        <strain evidence="1 2">ICMP2807</strain>
    </source>
</reference>
<dbReference type="STRING" id="28092.WM40_07835"/>
<protein>
    <submittedName>
        <fullName evidence="1">Uncharacterized protein</fullName>
    </submittedName>
</protein>
<name>A0A0F5K1J5_9BURK</name>
<accession>A0A0F5K1J5</accession>
<proteinExistence type="predicted"/>
<dbReference type="EMBL" id="LAQU01000006">
    <property type="protein sequence ID" value="KKB63991.1"/>
    <property type="molecule type" value="Genomic_DNA"/>
</dbReference>
<dbReference type="PATRIC" id="fig|28092.6.peg.1859"/>
<comment type="caution">
    <text evidence="1">The sequence shown here is derived from an EMBL/GenBank/DDBJ whole genome shotgun (WGS) entry which is preliminary data.</text>
</comment>
<keyword evidence="2" id="KW-1185">Reference proteome</keyword>
<sequence>MSGADRWRRRDRTQADDGWLIAPRWFRHARPGTNDAFPWTGYAFSEIAGIGTIWMVDRARQAALTVGHPRPSATTATAGGCLCLLDRRRASA</sequence>
<evidence type="ECO:0000313" key="1">
    <source>
        <dbReference type="EMBL" id="KKB63991.1"/>
    </source>
</evidence>
<dbReference type="Proteomes" id="UP000033618">
    <property type="component" value="Unassembled WGS sequence"/>
</dbReference>
<gene>
    <name evidence="1" type="ORF">WM40_07835</name>
</gene>